<dbReference type="AlphaFoldDB" id="A0A4R5CFB1"/>
<dbReference type="Proteomes" id="UP000294513">
    <property type="component" value="Unassembled WGS sequence"/>
</dbReference>
<accession>A0A4R5CFB1</accession>
<dbReference type="OrthoDB" id="4314845at2"/>
<comment type="caution">
    <text evidence="1">The sequence shown here is derived from an EMBL/GenBank/DDBJ whole genome shotgun (WGS) entry which is preliminary data.</text>
</comment>
<dbReference type="RefSeq" id="WP_131888808.1">
    <property type="nucleotide sequence ID" value="NZ_SMKU01000002.1"/>
</dbReference>
<protein>
    <submittedName>
        <fullName evidence="1">Uncharacterized protein</fullName>
    </submittedName>
</protein>
<evidence type="ECO:0000313" key="2">
    <source>
        <dbReference type="Proteomes" id="UP000294513"/>
    </source>
</evidence>
<name>A0A4R5CFB1_9ACTN</name>
<organism evidence="1 2">
    <name type="scientific">Actinomadura rubrisoli</name>
    <dbReference type="NCBI Taxonomy" id="2530368"/>
    <lineage>
        <taxon>Bacteria</taxon>
        <taxon>Bacillati</taxon>
        <taxon>Actinomycetota</taxon>
        <taxon>Actinomycetes</taxon>
        <taxon>Streptosporangiales</taxon>
        <taxon>Thermomonosporaceae</taxon>
        <taxon>Actinomadura</taxon>
    </lineage>
</organism>
<evidence type="ECO:0000313" key="1">
    <source>
        <dbReference type="EMBL" id="TDD97646.1"/>
    </source>
</evidence>
<gene>
    <name evidence="1" type="ORF">E1298_01025</name>
</gene>
<keyword evidence="2" id="KW-1185">Reference proteome</keyword>
<dbReference type="EMBL" id="SMKU01000002">
    <property type="protein sequence ID" value="TDD97646.1"/>
    <property type="molecule type" value="Genomic_DNA"/>
</dbReference>
<reference evidence="1 2" key="1">
    <citation type="submission" date="2019-03" db="EMBL/GenBank/DDBJ databases">
        <title>Draft genome sequences of novel Actinobacteria.</title>
        <authorList>
            <person name="Sahin N."/>
            <person name="Ay H."/>
            <person name="Saygin H."/>
        </authorList>
    </citation>
    <scope>NUCLEOTIDE SEQUENCE [LARGE SCALE GENOMIC DNA]</scope>
    <source>
        <strain evidence="1 2">H3C3</strain>
    </source>
</reference>
<sequence length="124" mass="13760">MLDFFRGSLSAEAILDFLQHLPSTSAYSAALAEDEDLAKELLDEPDRAPSPPRLTEFGPEVQALAEVRDLLASVLAVLVKANGGKPQKPKPYPRPVTALQKLKRRMRYSRHLDVVRRVLPGRSS</sequence>
<proteinExistence type="predicted"/>